<feature type="region of interest" description="Disordered" evidence="1">
    <location>
        <begin position="1"/>
        <end position="96"/>
    </location>
</feature>
<reference evidence="2" key="2">
    <citation type="submission" date="2020-08" db="EMBL/GenBank/DDBJ databases">
        <authorList>
            <person name="Shumante A."/>
            <person name="Zimin A.V."/>
            <person name="Puiu D."/>
            <person name="Salzberg S.L."/>
        </authorList>
    </citation>
    <scope>NUCLEOTIDE SEQUENCE</scope>
    <source>
        <strain evidence="2">WC2-LM</strain>
        <tissue evidence="2">Liver</tissue>
    </source>
</reference>
<feature type="compositionally biased region" description="Basic and acidic residues" evidence="1">
    <location>
        <begin position="1"/>
        <end position="12"/>
    </location>
</feature>
<evidence type="ECO:0000313" key="3">
    <source>
        <dbReference type="EMBL" id="VTJ53197.1"/>
    </source>
</evidence>
<dbReference type="EMBL" id="CABDUW010000026">
    <property type="protein sequence ID" value="VTJ53197.1"/>
    <property type="molecule type" value="Genomic_DNA"/>
</dbReference>
<dbReference type="Proteomes" id="UP000662637">
    <property type="component" value="Unassembled WGS sequence"/>
</dbReference>
<feature type="compositionally biased region" description="Pro residues" evidence="1">
    <location>
        <begin position="57"/>
        <end position="68"/>
    </location>
</feature>
<gene>
    <name evidence="2" type="ORF">GHT09_003497</name>
    <name evidence="3" type="ORF">MONAX_5E018360</name>
</gene>
<keyword evidence="4" id="KW-1185">Reference proteome</keyword>
<sequence>MVLGDQHLRKEAAPSGSSPALGSVMKSKRSCAGSDCYSTGRKLSGRWNQSNRQLKPRAPPAAAPPPGSGPHRLGCPILSLAPSPSVSRPRKPVSDATARIEPAGATVAQHGTYLVHLLVRLGWL</sequence>
<evidence type="ECO:0000313" key="2">
    <source>
        <dbReference type="EMBL" id="KAF7465872.1"/>
    </source>
</evidence>
<evidence type="ECO:0000313" key="4">
    <source>
        <dbReference type="Proteomes" id="UP000335636"/>
    </source>
</evidence>
<reference evidence="3 4" key="1">
    <citation type="submission" date="2019-04" db="EMBL/GenBank/DDBJ databases">
        <authorList>
            <person name="Alioto T."/>
            <person name="Alioto T."/>
        </authorList>
    </citation>
    <scope>NUCLEOTIDE SEQUENCE [LARGE SCALE GENOMIC DNA]</scope>
</reference>
<accession>A0A5E4A7F6</accession>
<protein>
    <submittedName>
        <fullName evidence="3">Uncharacterized protein</fullName>
    </submittedName>
</protein>
<organism evidence="3 4">
    <name type="scientific">Marmota monax</name>
    <name type="common">Woodchuck</name>
    <dbReference type="NCBI Taxonomy" id="9995"/>
    <lineage>
        <taxon>Eukaryota</taxon>
        <taxon>Metazoa</taxon>
        <taxon>Chordata</taxon>
        <taxon>Craniata</taxon>
        <taxon>Vertebrata</taxon>
        <taxon>Euteleostomi</taxon>
        <taxon>Mammalia</taxon>
        <taxon>Eutheria</taxon>
        <taxon>Euarchontoglires</taxon>
        <taxon>Glires</taxon>
        <taxon>Rodentia</taxon>
        <taxon>Sciuromorpha</taxon>
        <taxon>Sciuridae</taxon>
        <taxon>Xerinae</taxon>
        <taxon>Marmotini</taxon>
        <taxon>Marmota</taxon>
    </lineage>
</organism>
<feature type="compositionally biased region" description="Low complexity" evidence="1">
    <location>
        <begin position="13"/>
        <end position="23"/>
    </location>
</feature>
<dbReference type="EMBL" id="WJEC01007882">
    <property type="protein sequence ID" value="KAF7465872.1"/>
    <property type="molecule type" value="Genomic_DNA"/>
</dbReference>
<evidence type="ECO:0000256" key="1">
    <source>
        <dbReference type="SAM" id="MobiDB-lite"/>
    </source>
</evidence>
<proteinExistence type="predicted"/>
<name>A0A5E4A7F6_MARMO</name>
<dbReference type="AlphaFoldDB" id="A0A5E4A7F6"/>
<dbReference type="Proteomes" id="UP000335636">
    <property type="component" value="Unassembled WGS sequence"/>
</dbReference>